<organism evidence="4 5">
    <name type="scientific">Owenia fusiformis</name>
    <name type="common">Polychaete worm</name>
    <dbReference type="NCBI Taxonomy" id="6347"/>
    <lineage>
        <taxon>Eukaryota</taxon>
        <taxon>Metazoa</taxon>
        <taxon>Spiralia</taxon>
        <taxon>Lophotrochozoa</taxon>
        <taxon>Annelida</taxon>
        <taxon>Polychaeta</taxon>
        <taxon>Sedentaria</taxon>
        <taxon>Canalipalpata</taxon>
        <taxon>Sabellida</taxon>
        <taxon>Oweniida</taxon>
        <taxon>Oweniidae</taxon>
        <taxon>Owenia</taxon>
    </lineage>
</organism>
<gene>
    <name evidence="4" type="ORF">OFUS_LOCUS11177</name>
</gene>
<dbReference type="Gene3D" id="3.20.20.80">
    <property type="entry name" value="Glycosidases"/>
    <property type="match status" value="1"/>
</dbReference>
<dbReference type="Pfam" id="PF21200">
    <property type="entry name" value="Glyco_hydro_39_C"/>
    <property type="match status" value="1"/>
</dbReference>
<protein>
    <submittedName>
        <fullName evidence="4">Uncharacterized protein</fullName>
    </submittedName>
</protein>
<keyword evidence="2" id="KW-0378">Hydrolase</keyword>
<dbReference type="Pfam" id="PF01229">
    <property type="entry name" value="Glyco_hydro_39"/>
    <property type="match status" value="1"/>
</dbReference>
<dbReference type="InterPro" id="IPR049167">
    <property type="entry name" value="GH39_C"/>
</dbReference>
<dbReference type="GO" id="GO:0005975">
    <property type="term" value="P:carbohydrate metabolic process"/>
    <property type="evidence" value="ECO:0007669"/>
    <property type="project" value="InterPro"/>
</dbReference>
<dbReference type="InterPro" id="IPR049165">
    <property type="entry name" value="GH39_as"/>
</dbReference>
<proteinExistence type="inferred from homology"/>
<dbReference type="SUPFAM" id="SSF51445">
    <property type="entry name" value="(Trans)glycosidases"/>
    <property type="match status" value="1"/>
</dbReference>
<keyword evidence="3" id="KW-0326">Glycosidase</keyword>
<dbReference type="InterPro" id="IPR017853">
    <property type="entry name" value="GH"/>
</dbReference>
<dbReference type="SUPFAM" id="SSF51011">
    <property type="entry name" value="Glycosyl hydrolase domain"/>
    <property type="match status" value="1"/>
</dbReference>
<dbReference type="AlphaFoldDB" id="A0A8J1T4W0"/>
<dbReference type="EMBL" id="CAIIXF020000005">
    <property type="protein sequence ID" value="CAH1785070.1"/>
    <property type="molecule type" value="Genomic_DNA"/>
</dbReference>
<name>A0A8J1T4W0_OWEFU</name>
<dbReference type="Proteomes" id="UP000749559">
    <property type="component" value="Unassembled WGS sequence"/>
</dbReference>
<evidence type="ECO:0000313" key="4">
    <source>
        <dbReference type="EMBL" id="CAH1785070.1"/>
    </source>
</evidence>
<comment type="caution">
    <text evidence="4">The sequence shown here is derived from an EMBL/GenBank/DDBJ whole genome shotgun (WGS) entry which is preliminary data.</text>
</comment>
<evidence type="ECO:0000313" key="5">
    <source>
        <dbReference type="Proteomes" id="UP000749559"/>
    </source>
</evidence>
<evidence type="ECO:0000256" key="1">
    <source>
        <dbReference type="ARBA" id="ARBA00008875"/>
    </source>
</evidence>
<dbReference type="PANTHER" id="PTHR12631">
    <property type="entry name" value="ALPHA-L-IDURONIDASE"/>
    <property type="match status" value="1"/>
</dbReference>
<dbReference type="PROSITE" id="PS01027">
    <property type="entry name" value="GLYCOSYL_HYDROL_F39"/>
    <property type="match status" value="1"/>
</dbReference>
<dbReference type="Gene3D" id="2.60.40.10">
    <property type="entry name" value="Immunoglobulins"/>
    <property type="match status" value="1"/>
</dbReference>
<dbReference type="OrthoDB" id="15153at2759"/>
<dbReference type="Gene3D" id="2.60.40.1500">
    <property type="entry name" value="Glycosyl hydrolase domain, family 39"/>
    <property type="match status" value="1"/>
</dbReference>
<dbReference type="InterPro" id="IPR013783">
    <property type="entry name" value="Ig-like_fold"/>
</dbReference>
<dbReference type="InterPro" id="IPR000514">
    <property type="entry name" value="Glyco_hydro_39"/>
</dbReference>
<evidence type="ECO:0000256" key="2">
    <source>
        <dbReference type="ARBA" id="ARBA00022801"/>
    </source>
</evidence>
<reference evidence="4" key="1">
    <citation type="submission" date="2022-03" db="EMBL/GenBank/DDBJ databases">
        <authorList>
            <person name="Martin C."/>
        </authorList>
    </citation>
    <scope>NUCLEOTIDE SEQUENCE</scope>
</reference>
<dbReference type="PANTHER" id="PTHR12631:SF8">
    <property type="entry name" value="ALPHA-L-IDURONIDASE"/>
    <property type="match status" value="1"/>
</dbReference>
<sequence length="697" mass="78848">MYDGYLWFLSIVFVLLFNAKFSAPFSYSKLFDSEFGRYVPENPNKIKTDTRLKYEKSTHAFTLDISEIRNVSILDHFWKSTGLCPPAPHQEAYKYFLSPDMRQNLAYIGSVPQGGIQQVRIHWLLDLVTVKGFQEGRPNYDFSKLDDLIQLLYDNGLQPGFELMGNPSNIFTNFENKTQVYWWRDLMQQLAENYIAQYGGGYLSRWRFETWNEPDHHDFDPGLNITVQGFLNYYDACSEGLRRGSGGIPLIFGGPGGSCRSTSFSKICWALLDHVENGLNFFTGQKGNRIDFISFHKKGNLPNNSAYIIQSELGTVDAIWSKYPGLKHVPIVNDEGDPLVGWSRLYKWRADVTYASMVAKIVAQHQKMILAKPGNKINYSLLSNDNGFLSYFPAFFEQRTLLARFQINNTEVPYTTFVRKPVLSVMGLLGLLGETQIEANIVTVDGKVIEDDSDVGVLATTHHPQALNGTSDSWQASVMIYFSRDTNPCGANDTVSLNVNLTGLQPTHKGKDMRLVVYYLDGRRSNPYNVWLHQGRPVFPSISQLTEMRLQEGPIVLQAPKVFLPEIGWDTTLELTCPGVVVLIHICDKPDSPPDQTNGLAIQNITVDQVLISWSDKCINTRCIKTYEVERSSTLEGPYTNINLIDTIFTSIVFAPVSTKKDDTLVRGFYRVRAVDYWGQHGEYSLPLQYPDTGASS</sequence>
<dbReference type="GO" id="GO:0003940">
    <property type="term" value="F:L-iduronidase activity"/>
    <property type="evidence" value="ECO:0007669"/>
    <property type="project" value="TreeGrafter"/>
</dbReference>
<dbReference type="PRINTS" id="PR00745">
    <property type="entry name" value="GLHYDRLASE39"/>
</dbReference>
<comment type="similarity">
    <text evidence="1">Belongs to the glycosyl hydrolase 39 family.</text>
</comment>
<keyword evidence="5" id="KW-1185">Reference proteome</keyword>
<evidence type="ECO:0000256" key="3">
    <source>
        <dbReference type="ARBA" id="ARBA00023295"/>
    </source>
</evidence>
<accession>A0A8J1T4W0</accession>
<dbReference type="InterPro" id="IPR051923">
    <property type="entry name" value="Glycosyl_Hydrolase_39"/>
</dbReference>
<dbReference type="InterPro" id="IPR049166">
    <property type="entry name" value="GH39_cat"/>
</dbReference>